<evidence type="ECO:0000259" key="2">
    <source>
        <dbReference type="PROSITE" id="PS51704"/>
    </source>
</evidence>
<keyword evidence="4" id="KW-1185">Reference proteome</keyword>
<name>A0A931F6S4_9FIRM</name>
<keyword evidence="1" id="KW-0472">Membrane</keyword>
<dbReference type="Proteomes" id="UP000621436">
    <property type="component" value="Unassembled WGS sequence"/>
</dbReference>
<accession>A0A931F6S4</accession>
<dbReference type="AlphaFoldDB" id="A0A931F6S4"/>
<dbReference type="InterPro" id="IPR030395">
    <property type="entry name" value="GP_PDE_dom"/>
</dbReference>
<dbReference type="InterPro" id="IPR017946">
    <property type="entry name" value="PLC-like_Pdiesterase_TIM-brl"/>
</dbReference>
<gene>
    <name evidence="3" type="ORF">I0Q91_02285</name>
</gene>
<dbReference type="RefSeq" id="WP_270452597.1">
    <property type="nucleotide sequence ID" value="NZ_JADPIE010000001.1"/>
</dbReference>
<protein>
    <submittedName>
        <fullName evidence="3">Glycerophosphodiester phosphodiesterase</fullName>
    </submittedName>
</protein>
<keyword evidence="1" id="KW-0812">Transmembrane</keyword>
<evidence type="ECO:0000256" key="1">
    <source>
        <dbReference type="SAM" id="Phobius"/>
    </source>
</evidence>
<feature type="domain" description="GP-PDE" evidence="2">
    <location>
        <begin position="43"/>
        <end position="306"/>
    </location>
</feature>
<dbReference type="EMBL" id="JADPIE010000001">
    <property type="protein sequence ID" value="MBF8435896.1"/>
    <property type="molecule type" value="Genomic_DNA"/>
</dbReference>
<dbReference type="Pfam" id="PF03009">
    <property type="entry name" value="GDPD"/>
    <property type="match status" value="1"/>
</dbReference>
<evidence type="ECO:0000313" key="3">
    <source>
        <dbReference type="EMBL" id="MBF8435896.1"/>
    </source>
</evidence>
<dbReference type="Gene3D" id="3.20.20.190">
    <property type="entry name" value="Phosphatidylinositol (PI) phosphodiesterase"/>
    <property type="match status" value="1"/>
</dbReference>
<evidence type="ECO:0000313" key="4">
    <source>
        <dbReference type="Proteomes" id="UP000621436"/>
    </source>
</evidence>
<dbReference type="GO" id="GO:0006629">
    <property type="term" value="P:lipid metabolic process"/>
    <property type="evidence" value="ECO:0007669"/>
    <property type="project" value="InterPro"/>
</dbReference>
<dbReference type="PROSITE" id="PS50007">
    <property type="entry name" value="PIPLC_X_DOMAIN"/>
    <property type="match status" value="1"/>
</dbReference>
<organism evidence="3 4">
    <name type="scientific">Halonatronomonas betaini</name>
    <dbReference type="NCBI Taxonomy" id="2778430"/>
    <lineage>
        <taxon>Bacteria</taxon>
        <taxon>Bacillati</taxon>
        <taxon>Bacillota</taxon>
        <taxon>Clostridia</taxon>
        <taxon>Halanaerobiales</taxon>
        <taxon>Halarsenatibacteraceae</taxon>
        <taxon>Halonatronomonas</taxon>
    </lineage>
</organism>
<sequence>MKFVIIILLILFAGFMIFYGGYYLINPDMRGEDILSDHNIPYPAVIAHRGASIVAPESTRPAYEIARETGADYFEADVQMTADGELIIFHDETLERTSNVEEVFPDRINDEIGEFTLEELRQLDYGSWFNEANENYADENYEGLDILTLDELIDIAKAGSHTPGLILETKHPEKYDGIEQEIVNILEERNWLEEEGFEKTIFFSFSLSSLRKFKELVPDKPRLLLITDNRISRRSWNNWLEYSSEIADGLGPKGFMAWPWHIAAAHENKKFVFPYTINYLWQIRTLAHFQASGFITDRPEVVLGFLDRLPELPEFDEVLDAGN</sequence>
<comment type="caution">
    <text evidence="3">The sequence shown here is derived from an EMBL/GenBank/DDBJ whole genome shotgun (WGS) entry which is preliminary data.</text>
</comment>
<dbReference type="PROSITE" id="PS51704">
    <property type="entry name" value="GP_PDE"/>
    <property type="match status" value="1"/>
</dbReference>
<reference evidence="3" key="1">
    <citation type="submission" date="2020-11" db="EMBL/GenBank/DDBJ databases">
        <title>Halonatronomonas betainensis gen. nov., sp. nov. a novel haloalkaliphilic representative of the family Halanaerobiacae capable of betaine degradation.</title>
        <authorList>
            <person name="Boltyanskaya Y."/>
            <person name="Kevbrin V."/>
            <person name="Detkova E."/>
            <person name="Grouzdev D.S."/>
            <person name="Koziaeva V."/>
            <person name="Zhilina T."/>
        </authorList>
    </citation>
    <scope>NUCLEOTIDE SEQUENCE</scope>
    <source>
        <strain evidence="3">Z-7014</strain>
    </source>
</reference>
<dbReference type="PANTHER" id="PTHR46211:SF1">
    <property type="entry name" value="GLYCEROPHOSPHODIESTER PHOSPHODIESTERASE, CYTOPLASMIC"/>
    <property type="match status" value="1"/>
</dbReference>
<feature type="transmembrane region" description="Helical" evidence="1">
    <location>
        <begin position="6"/>
        <end position="25"/>
    </location>
</feature>
<dbReference type="SUPFAM" id="SSF51695">
    <property type="entry name" value="PLC-like phosphodiesterases"/>
    <property type="match status" value="1"/>
</dbReference>
<dbReference type="PANTHER" id="PTHR46211">
    <property type="entry name" value="GLYCEROPHOSPHORYL DIESTER PHOSPHODIESTERASE"/>
    <property type="match status" value="1"/>
</dbReference>
<dbReference type="GO" id="GO:0008081">
    <property type="term" value="F:phosphoric diester hydrolase activity"/>
    <property type="evidence" value="ECO:0007669"/>
    <property type="project" value="InterPro"/>
</dbReference>
<proteinExistence type="predicted"/>
<keyword evidence="1" id="KW-1133">Transmembrane helix</keyword>